<feature type="domain" description="RCK N-terminal" evidence="7">
    <location>
        <begin position="1"/>
        <end position="117"/>
    </location>
</feature>
<dbReference type="PANTHER" id="PTHR43833">
    <property type="entry name" value="POTASSIUM CHANNEL PROTEIN 2-RELATED-RELATED"/>
    <property type="match status" value="1"/>
</dbReference>
<dbReference type="PANTHER" id="PTHR43833:SF5">
    <property type="entry name" value="TRK SYSTEM POTASSIUM UPTAKE PROTEIN TRKA"/>
    <property type="match status" value="1"/>
</dbReference>
<dbReference type="Gene3D" id="3.30.70.1450">
    <property type="entry name" value="Regulator of K+ conductance, C-terminal domain"/>
    <property type="match status" value="1"/>
</dbReference>
<dbReference type="AlphaFoldDB" id="A0A8A7KF14"/>
<dbReference type="PROSITE" id="PS51201">
    <property type="entry name" value="RCK_N"/>
    <property type="match status" value="1"/>
</dbReference>
<proteinExistence type="predicted"/>
<evidence type="ECO:0000256" key="3">
    <source>
        <dbReference type="ARBA" id="ARBA00022538"/>
    </source>
</evidence>
<dbReference type="Pfam" id="PF02254">
    <property type="entry name" value="TrkA_N"/>
    <property type="match status" value="1"/>
</dbReference>
<keyword evidence="4" id="KW-0630">Potassium</keyword>
<evidence type="ECO:0000313" key="9">
    <source>
        <dbReference type="EMBL" id="QTL99860.1"/>
    </source>
</evidence>
<evidence type="ECO:0000256" key="4">
    <source>
        <dbReference type="ARBA" id="ARBA00022958"/>
    </source>
</evidence>
<keyword evidence="6" id="KW-0406">Ion transport</keyword>
<evidence type="ECO:0000256" key="5">
    <source>
        <dbReference type="ARBA" id="ARBA00023027"/>
    </source>
</evidence>
<dbReference type="GO" id="GO:0015079">
    <property type="term" value="F:potassium ion transmembrane transporter activity"/>
    <property type="evidence" value="ECO:0007669"/>
    <property type="project" value="InterPro"/>
</dbReference>
<sequence length="218" mass="24348">MFILIVGGGKVGRYLIKEFSNKDYKVVLIEQDYDKAVKIEEKYDIEVICGDGSEQDVLEKAGIEECDILLAVTEDDQDNLVICQLAERKYNISRTFTTVNTPGNEKLFNWLGVNVAVSSASILAGLVEYDVTLSDLNVLLKKDQDQLRLTRVLVRENSSIVGQKVKDIELPLESVLVTILRGDNTIVPRGNTKIMGNDLILVLTKKELSGELVKIFNK</sequence>
<evidence type="ECO:0000259" key="8">
    <source>
        <dbReference type="PROSITE" id="PS51202"/>
    </source>
</evidence>
<dbReference type="GO" id="GO:0005886">
    <property type="term" value="C:plasma membrane"/>
    <property type="evidence" value="ECO:0007669"/>
    <property type="project" value="InterPro"/>
</dbReference>
<dbReference type="PROSITE" id="PS51202">
    <property type="entry name" value="RCK_C"/>
    <property type="match status" value="1"/>
</dbReference>
<dbReference type="KEGG" id="ifn:GM661_18810"/>
<evidence type="ECO:0000256" key="1">
    <source>
        <dbReference type="ARBA" id="ARBA00017378"/>
    </source>
</evidence>
<dbReference type="InterPro" id="IPR006036">
    <property type="entry name" value="K_uptake_TrkA"/>
</dbReference>
<evidence type="ECO:0000313" key="10">
    <source>
        <dbReference type="Proteomes" id="UP000665020"/>
    </source>
</evidence>
<keyword evidence="2" id="KW-0813">Transport</keyword>
<protein>
    <recommendedName>
        <fullName evidence="1">Trk system potassium uptake protein TrkA</fullName>
    </recommendedName>
</protein>
<keyword evidence="5" id="KW-0520">NAD</keyword>
<dbReference type="InterPro" id="IPR050721">
    <property type="entry name" value="Trk_Ktr_HKT_K-transport"/>
</dbReference>
<dbReference type="InterPro" id="IPR036291">
    <property type="entry name" value="NAD(P)-bd_dom_sf"/>
</dbReference>
<dbReference type="RefSeq" id="WP_230868182.1">
    <property type="nucleotide sequence ID" value="NZ_CP046640.1"/>
</dbReference>
<dbReference type="InterPro" id="IPR006037">
    <property type="entry name" value="RCK_C"/>
</dbReference>
<dbReference type="Proteomes" id="UP000665020">
    <property type="component" value="Chromosome"/>
</dbReference>
<dbReference type="PRINTS" id="PR00335">
    <property type="entry name" value="KUPTAKETRKA"/>
</dbReference>
<evidence type="ECO:0000256" key="2">
    <source>
        <dbReference type="ARBA" id="ARBA00022448"/>
    </source>
</evidence>
<dbReference type="InterPro" id="IPR036721">
    <property type="entry name" value="RCK_C_sf"/>
</dbReference>
<evidence type="ECO:0000259" key="7">
    <source>
        <dbReference type="PROSITE" id="PS51201"/>
    </source>
</evidence>
<dbReference type="Gene3D" id="3.40.50.720">
    <property type="entry name" value="NAD(P)-binding Rossmann-like Domain"/>
    <property type="match status" value="1"/>
</dbReference>
<dbReference type="SUPFAM" id="SSF116726">
    <property type="entry name" value="TrkA C-terminal domain-like"/>
    <property type="match status" value="1"/>
</dbReference>
<dbReference type="SUPFAM" id="SSF51735">
    <property type="entry name" value="NAD(P)-binding Rossmann-fold domains"/>
    <property type="match status" value="1"/>
</dbReference>
<evidence type="ECO:0000256" key="6">
    <source>
        <dbReference type="ARBA" id="ARBA00023065"/>
    </source>
</evidence>
<dbReference type="Pfam" id="PF02080">
    <property type="entry name" value="TrkA_C"/>
    <property type="match status" value="1"/>
</dbReference>
<feature type="domain" description="RCK C-terminal" evidence="8">
    <location>
        <begin position="136"/>
        <end position="218"/>
    </location>
</feature>
<dbReference type="EMBL" id="CP046640">
    <property type="protein sequence ID" value="QTL99860.1"/>
    <property type="molecule type" value="Genomic_DNA"/>
</dbReference>
<keyword evidence="10" id="KW-1185">Reference proteome</keyword>
<keyword evidence="3" id="KW-0633">Potassium transport</keyword>
<reference evidence="9" key="1">
    <citation type="submission" date="2019-12" db="EMBL/GenBank/DDBJ databases">
        <authorList>
            <person name="zhang j."/>
            <person name="sun C.M."/>
        </authorList>
    </citation>
    <scope>NUCLEOTIDE SEQUENCE</scope>
    <source>
        <strain evidence="9">NS-1</strain>
    </source>
</reference>
<organism evidence="9 10">
    <name type="scientific">Iocasia fonsfrigidae</name>
    <dbReference type="NCBI Taxonomy" id="2682810"/>
    <lineage>
        <taxon>Bacteria</taxon>
        <taxon>Bacillati</taxon>
        <taxon>Bacillota</taxon>
        <taxon>Clostridia</taxon>
        <taxon>Halanaerobiales</taxon>
        <taxon>Halanaerobiaceae</taxon>
        <taxon>Iocasia</taxon>
    </lineage>
</organism>
<name>A0A8A7KF14_9FIRM</name>
<accession>A0A8A7KF14</accession>
<dbReference type="InterPro" id="IPR003148">
    <property type="entry name" value="RCK_N"/>
</dbReference>
<gene>
    <name evidence="9" type="ORF">GM661_18810</name>
</gene>